<dbReference type="Pfam" id="PF01408">
    <property type="entry name" value="GFO_IDH_MocA"/>
    <property type="match status" value="1"/>
</dbReference>
<keyword evidence="3" id="KW-0560">Oxidoreductase</keyword>
<evidence type="ECO:0000259" key="1">
    <source>
        <dbReference type="Pfam" id="PF01408"/>
    </source>
</evidence>
<evidence type="ECO:0000313" key="4">
    <source>
        <dbReference type="Proteomes" id="UP000675880"/>
    </source>
</evidence>
<dbReference type="Proteomes" id="UP000675880">
    <property type="component" value="Unassembled WGS sequence"/>
</dbReference>
<proteinExistence type="predicted"/>
<dbReference type="InterPro" id="IPR036291">
    <property type="entry name" value="NAD(P)-bd_dom_sf"/>
</dbReference>
<dbReference type="InterPro" id="IPR051450">
    <property type="entry name" value="Gfo/Idh/MocA_Oxidoreductases"/>
</dbReference>
<dbReference type="Pfam" id="PF22725">
    <property type="entry name" value="GFO_IDH_MocA_C3"/>
    <property type="match status" value="1"/>
</dbReference>
<evidence type="ECO:0000313" key="3">
    <source>
        <dbReference type="EMBL" id="CAE6780211.1"/>
    </source>
</evidence>
<dbReference type="EC" id="1.1.1.18" evidence="3"/>
<dbReference type="InterPro" id="IPR055170">
    <property type="entry name" value="GFO_IDH_MocA-like_dom"/>
</dbReference>
<protein>
    <submittedName>
        <fullName evidence="3">Myo-inositol 2-dehydrogenase</fullName>
        <ecNumber evidence="3">1.1.1.18</ecNumber>
    </submittedName>
</protein>
<dbReference type="Gene3D" id="3.30.360.10">
    <property type="entry name" value="Dihydrodipicolinate Reductase, domain 2"/>
    <property type="match status" value="1"/>
</dbReference>
<dbReference type="SUPFAM" id="SSF55347">
    <property type="entry name" value="Glyceraldehyde-3-phosphate dehydrogenase-like, C-terminal domain"/>
    <property type="match status" value="1"/>
</dbReference>
<dbReference type="Gene3D" id="3.40.50.720">
    <property type="entry name" value="NAD(P)-binding Rossmann-like Domain"/>
    <property type="match status" value="1"/>
</dbReference>
<dbReference type="RefSeq" id="WP_213043497.1">
    <property type="nucleotide sequence ID" value="NZ_CAJNBJ010000017.1"/>
</dbReference>
<dbReference type="PANTHER" id="PTHR43377:SF1">
    <property type="entry name" value="BILIVERDIN REDUCTASE A"/>
    <property type="match status" value="1"/>
</dbReference>
<sequence>MSHERRPPLGIGLIGLGHHGSRYAKHLIHDLPEARLVAVCRRHAEEGSGLVSAPTVPCYADYHELIADPLVEAVVVVTPPSLNRDICVAVAEAKKALLVEKPLATTADEARMIAQAARGSGQIMMTAQTLRFDATIRMLRQRQAQIGLLQYLSLSSRMEPHGMSEESRGFGGRGCLLETGIHLLDLVRLVTGENVRTAACEMDVVPPDGAERRILGRLTTERGAVCLFDVSRVTSGRVGRIELIGAEGQLSADWCGQRVMQVSARHGTGDWPTKAEPTVLSALRAFVRSVRDGSPPPVSIEDGKRAVEIAETCYASARLGGQAVRVEYR</sequence>
<organism evidence="3 4">
    <name type="scientific">Nitrospira defluvii</name>
    <dbReference type="NCBI Taxonomy" id="330214"/>
    <lineage>
        <taxon>Bacteria</taxon>
        <taxon>Pseudomonadati</taxon>
        <taxon>Nitrospirota</taxon>
        <taxon>Nitrospiria</taxon>
        <taxon>Nitrospirales</taxon>
        <taxon>Nitrospiraceae</taxon>
        <taxon>Nitrospira</taxon>
    </lineage>
</organism>
<name>A0ABN7M1I5_9BACT</name>
<dbReference type="InterPro" id="IPR000683">
    <property type="entry name" value="Gfo/Idh/MocA-like_OxRdtase_N"/>
</dbReference>
<dbReference type="SUPFAM" id="SSF51735">
    <property type="entry name" value="NAD(P)-binding Rossmann-fold domains"/>
    <property type="match status" value="1"/>
</dbReference>
<feature type="domain" description="Gfo/Idh/MocA-like oxidoreductase N-terminal" evidence="1">
    <location>
        <begin position="10"/>
        <end position="126"/>
    </location>
</feature>
<dbReference type="EMBL" id="CAJNBJ010000017">
    <property type="protein sequence ID" value="CAE6780211.1"/>
    <property type="molecule type" value="Genomic_DNA"/>
</dbReference>
<dbReference type="PANTHER" id="PTHR43377">
    <property type="entry name" value="BILIVERDIN REDUCTASE A"/>
    <property type="match status" value="1"/>
</dbReference>
<feature type="domain" description="GFO/IDH/MocA-like oxidoreductase" evidence="2">
    <location>
        <begin position="170"/>
        <end position="250"/>
    </location>
</feature>
<gene>
    <name evidence="3" type="ORF">NSPZN2_40716</name>
</gene>
<accession>A0ABN7M1I5</accession>
<reference evidence="3 4" key="1">
    <citation type="submission" date="2021-02" db="EMBL/GenBank/DDBJ databases">
        <authorList>
            <person name="Han P."/>
        </authorList>
    </citation>
    <scope>NUCLEOTIDE SEQUENCE [LARGE SCALE GENOMIC DNA]</scope>
    <source>
        <strain evidence="3">Candidatus Nitrospira sp. ZN2</strain>
    </source>
</reference>
<keyword evidence="4" id="KW-1185">Reference proteome</keyword>
<dbReference type="GO" id="GO:0050112">
    <property type="term" value="F:inositol 2-dehydrogenase (NAD+) activity"/>
    <property type="evidence" value="ECO:0007669"/>
    <property type="project" value="UniProtKB-EC"/>
</dbReference>
<comment type="caution">
    <text evidence="3">The sequence shown here is derived from an EMBL/GenBank/DDBJ whole genome shotgun (WGS) entry which is preliminary data.</text>
</comment>
<evidence type="ECO:0000259" key="2">
    <source>
        <dbReference type="Pfam" id="PF22725"/>
    </source>
</evidence>